<proteinExistence type="predicted"/>
<dbReference type="InterPro" id="IPR017871">
    <property type="entry name" value="ABC_transporter-like_CS"/>
</dbReference>
<dbReference type="InterPro" id="IPR003593">
    <property type="entry name" value="AAA+_ATPase"/>
</dbReference>
<evidence type="ECO:0000256" key="3">
    <source>
        <dbReference type="ARBA" id="ARBA00022840"/>
    </source>
</evidence>
<dbReference type="AlphaFoldDB" id="A0A1Y1T1I4"/>
<evidence type="ECO:0000256" key="2">
    <source>
        <dbReference type="ARBA" id="ARBA00022741"/>
    </source>
</evidence>
<dbReference type="SMART" id="SM00382">
    <property type="entry name" value="AAA"/>
    <property type="match status" value="1"/>
</dbReference>
<name>A0A1Y1T1I4_9FLAO</name>
<dbReference type="PANTHER" id="PTHR42781">
    <property type="entry name" value="SPERMIDINE/PUTRESCINE IMPORT ATP-BINDING PROTEIN POTA"/>
    <property type="match status" value="1"/>
</dbReference>
<dbReference type="PANTHER" id="PTHR42781:SF4">
    <property type="entry name" value="SPERMIDINE_PUTRESCINE IMPORT ATP-BINDING PROTEIN POTA"/>
    <property type="match status" value="1"/>
</dbReference>
<organism evidence="5 6">
    <name type="scientific">Zunongwangia atlantica 22II14-10F7</name>
    <dbReference type="NCBI Taxonomy" id="1185767"/>
    <lineage>
        <taxon>Bacteria</taxon>
        <taxon>Pseudomonadati</taxon>
        <taxon>Bacteroidota</taxon>
        <taxon>Flavobacteriia</taxon>
        <taxon>Flavobacteriales</taxon>
        <taxon>Flavobacteriaceae</taxon>
        <taxon>Zunongwangia</taxon>
    </lineage>
</organism>
<reference evidence="5 6" key="1">
    <citation type="submission" date="2013-04" db="EMBL/GenBank/DDBJ databases">
        <title>Zunongwangia sp. 22II14-10F7 Genome Sequencing.</title>
        <authorList>
            <person name="Lai Q."/>
            <person name="Shao Z."/>
        </authorList>
    </citation>
    <scope>NUCLEOTIDE SEQUENCE [LARGE SCALE GENOMIC DNA]</scope>
    <source>
        <strain evidence="5 6">22II14-10F7</strain>
    </source>
</reference>
<dbReference type="RefSeq" id="WP_084842260.1">
    <property type="nucleotide sequence ID" value="NZ_ARYN01000012.1"/>
</dbReference>
<evidence type="ECO:0000256" key="1">
    <source>
        <dbReference type="ARBA" id="ARBA00022448"/>
    </source>
</evidence>
<accession>A0A1Y1T1I4</accession>
<dbReference type="OrthoDB" id="9802264at2"/>
<keyword evidence="2" id="KW-0547">Nucleotide-binding</keyword>
<dbReference type="GO" id="GO:0016887">
    <property type="term" value="F:ATP hydrolysis activity"/>
    <property type="evidence" value="ECO:0007669"/>
    <property type="project" value="InterPro"/>
</dbReference>
<dbReference type="InterPro" id="IPR027417">
    <property type="entry name" value="P-loop_NTPase"/>
</dbReference>
<feature type="domain" description="ABC transporter" evidence="4">
    <location>
        <begin position="2"/>
        <end position="234"/>
    </location>
</feature>
<dbReference type="InterPro" id="IPR050093">
    <property type="entry name" value="ABC_SmlMolc_Importer"/>
</dbReference>
<evidence type="ECO:0000313" key="5">
    <source>
        <dbReference type="EMBL" id="ORL44857.1"/>
    </source>
</evidence>
<dbReference type="SUPFAM" id="SSF52540">
    <property type="entry name" value="P-loop containing nucleoside triphosphate hydrolases"/>
    <property type="match status" value="1"/>
</dbReference>
<keyword evidence="6" id="KW-1185">Reference proteome</keyword>
<comment type="caution">
    <text evidence="5">The sequence shown here is derived from an EMBL/GenBank/DDBJ whole genome shotgun (WGS) entry which is preliminary data.</text>
</comment>
<dbReference type="EMBL" id="ARYN01000012">
    <property type="protein sequence ID" value="ORL44857.1"/>
    <property type="molecule type" value="Genomic_DNA"/>
</dbReference>
<dbReference type="InterPro" id="IPR003439">
    <property type="entry name" value="ABC_transporter-like_ATP-bd"/>
</dbReference>
<dbReference type="GO" id="GO:0005524">
    <property type="term" value="F:ATP binding"/>
    <property type="evidence" value="ECO:0007669"/>
    <property type="project" value="UniProtKB-KW"/>
</dbReference>
<dbReference type="Gene3D" id="3.40.50.300">
    <property type="entry name" value="P-loop containing nucleotide triphosphate hydrolases"/>
    <property type="match status" value="1"/>
</dbReference>
<protein>
    <submittedName>
        <fullName evidence="5">ABC transporter ATP-binding protein</fullName>
    </submittedName>
</protein>
<dbReference type="Pfam" id="PF00005">
    <property type="entry name" value="ABC_tran"/>
    <property type="match status" value="1"/>
</dbReference>
<gene>
    <name evidence="5" type="ORF">IIF7_13662</name>
</gene>
<evidence type="ECO:0000313" key="6">
    <source>
        <dbReference type="Proteomes" id="UP000192746"/>
    </source>
</evidence>
<keyword evidence="1" id="KW-0813">Transport</keyword>
<dbReference type="Proteomes" id="UP000192746">
    <property type="component" value="Unassembled WGS sequence"/>
</dbReference>
<dbReference type="PROSITE" id="PS50893">
    <property type="entry name" value="ABC_TRANSPORTER_2"/>
    <property type="match status" value="1"/>
</dbReference>
<dbReference type="PROSITE" id="PS00211">
    <property type="entry name" value="ABC_TRANSPORTER_1"/>
    <property type="match status" value="1"/>
</dbReference>
<keyword evidence="3 5" id="KW-0067">ATP-binding</keyword>
<sequence length="324" mass="36749">MLKLENVSFAYENGEQVLDNINLTAKRGENISIIGESGCGKSTLLQLIYGLLHTDGKIFWGEEELLGPKFNLVPGEDFIKYLAQDFDLMLPLSVADNVGKYLSNMYPVKKKKRIQELLEVVEMEDMADKKTKLLSGGQQQRVALARALAKEPEMVLLDEPFSHIDHFRKNNLRRKVFKYLKEQNITCIIATHDITDALSFADTTMVLKDHKIYAKASPEDLYNNPPNKYVASLFGDVNEVMLKDIVQEETSSKKIILYPEELKVSRKSPIKATVIDSYFKGNNYLIEAELNGKTVFAEHRSAIPSGAPVYFVISKPLIEKRKKQ</sequence>
<evidence type="ECO:0000259" key="4">
    <source>
        <dbReference type="PROSITE" id="PS50893"/>
    </source>
</evidence>
<dbReference type="STRING" id="1185767.IIF7_13662"/>